<keyword evidence="9" id="KW-0418">Kinase</keyword>
<dbReference type="SUPFAM" id="SSF56112">
    <property type="entry name" value="Protein kinase-like (PK-like)"/>
    <property type="match status" value="1"/>
</dbReference>
<dbReference type="PANTHER" id="PTHR48006">
    <property type="entry name" value="LEUCINE-RICH REPEAT-CONTAINING PROTEIN DDB_G0281931-RELATED"/>
    <property type="match status" value="1"/>
</dbReference>
<dbReference type="PANTHER" id="PTHR48006:SF34">
    <property type="entry name" value="OS08G0203700 PROTEIN"/>
    <property type="match status" value="1"/>
</dbReference>
<evidence type="ECO:0000259" key="17">
    <source>
        <dbReference type="PROSITE" id="PS50011"/>
    </source>
</evidence>
<evidence type="ECO:0000256" key="14">
    <source>
        <dbReference type="PROSITE-ProRule" id="PRU10141"/>
    </source>
</evidence>
<evidence type="ECO:0000256" key="15">
    <source>
        <dbReference type="SAM" id="Phobius"/>
    </source>
</evidence>
<dbReference type="InterPro" id="IPR051824">
    <property type="entry name" value="LRR_Rcpt-Like_S/T_Kinase"/>
</dbReference>
<sequence length="895" mass="99880">MGHMHRLVVLWAYIMLLFYLVKYTRGQIVNTSLSQYFNFSATDRHGLQQLFVEWNKSTPDLENNLAGWRDISKDNGSLQFTTCPCYTEPWQGVLCLRELQFTPSGYFYQLYKVWIVGLTLTDAFLTGSLPPAIGNLTSLAFLSLTGNKGLKGHLPSELLHLGFNLNILNLRGNGFNGSIPVALASLVQLQQLDLSGNQFDGNLEVDFRNLSRNLRSVNLSRNLLTGNIKQEYLQELKQLITLDLSSNNFTGPLFNLTKSVSLNTLNLSHNSFSGDVSLSNVLGTASKLSLSEVDLSNNALTGSFPDFSIWQNLTQLDLSNNQFQTSPFPDWIKNLTNLQVLRLKGNSLTGPIPKTFLQDFEALKILALDNNQINGTFFIEDVIGLPMLEVLSISNNNITDVIYNNSSFKSIEKFGINLSGNPFCENVQISTEANLRQCVCFQRCIDSNVTQAGSKSAHAVIIATSVAASSLAFAILIISLVFWKTRKEKQRLQLQVQHYFAENDIKPTIFTFNQLRVATQDFSESTKIGEGSFGAVYKGYLHANADPVAVKQLFLKNQQSITEFLNEVVLVTAIKHRNLVNLRGCCVREDQRLLVYEYVDNNDLEYHLFRRGTNQHLTWPARLNICLGVANGLNYLHTSAQPRIIHRDIKASNILMDQNLQPKIADFGLALFFPDEKSHIITHDIAGTRGYWAPEYATMGKLSEKADVYSYGVLLLEVVSGRKNLDYNMPAHKVYLSDWVRELYNNSNVMEVVDPALCLDKEEDLEVRRIINIALLCIQVEPERRPTMGAIVATLEGSLNLEAEGMQHLSHGKEPLSWAHLEEQPLRKDMDSRNTMFSSEMTGSSSMISLTSMGNFSSSQGSVSAQKKLAYQIGGSSMGAPCGGTMGSSIMSLAR</sequence>
<evidence type="ECO:0000256" key="1">
    <source>
        <dbReference type="ARBA" id="ARBA00004479"/>
    </source>
</evidence>
<keyword evidence="11 15" id="KW-1133">Transmembrane helix</keyword>
<dbReference type="Gene3D" id="3.80.10.10">
    <property type="entry name" value="Ribonuclease Inhibitor"/>
    <property type="match status" value="2"/>
</dbReference>
<organism evidence="18 19">
    <name type="scientific">Ceratodon purpureus</name>
    <name type="common">Fire moss</name>
    <name type="synonym">Dicranum purpureum</name>
    <dbReference type="NCBI Taxonomy" id="3225"/>
    <lineage>
        <taxon>Eukaryota</taxon>
        <taxon>Viridiplantae</taxon>
        <taxon>Streptophyta</taxon>
        <taxon>Embryophyta</taxon>
        <taxon>Bryophyta</taxon>
        <taxon>Bryophytina</taxon>
        <taxon>Bryopsida</taxon>
        <taxon>Dicranidae</taxon>
        <taxon>Pseudoditrichales</taxon>
        <taxon>Ditrichaceae</taxon>
        <taxon>Ceratodon</taxon>
    </lineage>
</organism>
<keyword evidence="19" id="KW-1185">Reference proteome</keyword>
<feature type="binding site" evidence="14">
    <location>
        <position position="551"/>
    </location>
    <ligand>
        <name>ATP</name>
        <dbReference type="ChEBI" id="CHEBI:30616"/>
    </ligand>
</feature>
<dbReference type="Gene3D" id="3.30.200.20">
    <property type="entry name" value="Phosphorylase Kinase, domain 1"/>
    <property type="match status" value="1"/>
</dbReference>
<evidence type="ECO:0000313" key="19">
    <source>
        <dbReference type="Proteomes" id="UP000822688"/>
    </source>
</evidence>
<keyword evidence="3" id="KW-0433">Leucine-rich repeat</keyword>
<dbReference type="PROSITE" id="PS50011">
    <property type="entry name" value="PROTEIN_KINASE_DOM"/>
    <property type="match status" value="1"/>
</dbReference>
<feature type="transmembrane region" description="Helical" evidence="15">
    <location>
        <begin position="459"/>
        <end position="483"/>
    </location>
</feature>
<dbReference type="AlphaFoldDB" id="A0A8T0IWW0"/>
<dbReference type="SUPFAM" id="SSF52058">
    <property type="entry name" value="L domain-like"/>
    <property type="match status" value="1"/>
</dbReference>
<dbReference type="Pfam" id="PF07714">
    <property type="entry name" value="PK_Tyr_Ser-Thr"/>
    <property type="match status" value="1"/>
</dbReference>
<gene>
    <name evidence="18" type="ORF">KC19_2G121700</name>
</gene>
<evidence type="ECO:0000256" key="3">
    <source>
        <dbReference type="ARBA" id="ARBA00022614"/>
    </source>
</evidence>
<dbReference type="Pfam" id="PF13855">
    <property type="entry name" value="LRR_8"/>
    <property type="match status" value="1"/>
</dbReference>
<evidence type="ECO:0000256" key="16">
    <source>
        <dbReference type="SAM" id="SignalP"/>
    </source>
</evidence>
<keyword evidence="4" id="KW-0808">Transferase</keyword>
<dbReference type="Proteomes" id="UP000822688">
    <property type="component" value="Chromosome 2"/>
</dbReference>
<dbReference type="GO" id="GO:0004674">
    <property type="term" value="F:protein serine/threonine kinase activity"/>
    <property type="evidence" value="ECO:0007669"/>
    <property type="project" value="UniProtKB-KW"/>
</dbReference>
<evidence type="ECO:0000256" key="9">
    <source>
        <dbReference type="ARBA" id="ARBA00022777"/>
    </source>
</evidence>
<comment type="subcellular location">
    <subcellularLocation>
        <location evidence="1">Membrane</location>
        <topology evidence="1">Single-pass type I membrane protein</topology>
    </subcellularLocation>
</comment>
<evidence type="ECO:0000256" key="5">
    <source>
        <dbReference type="ARBA" id="ARBA00022692"/>
    </source>
</evidence>
<evidence type="ECO:0000256" key="6">
    <source>
        <dbReference type="ARBA" id="ARBA00022729"/>
    </source>
</evidence>
<feature type="chain" id="PRO_5035820725" description="Protein kinase domain-containing protein" evidence="16">
    <location>
        <begin position="27"/>
        <end position="895"/>
    </location>
</feature>
<keyword evidence="12 15" id="KW-0472">Membrane</keyword>
<keyword evidence="8 14" id="KW-0547">Nucleotide-binding</keyword>
<dbReference type="PROSITE" id="PS00108">
    <property type="entry name" value="PROTEIN_KINASE_ST"/>
    <property type="match status" value="1"/>
</dbReference>
<dbReference type="FunFam" id="3.30.200.20:FF:000162">
    <property type="entry name" value="Adenine nucleotide alpha hydrolase-like domain kinase"/>
    <property type="match status" value="1"/>
</dbReference>
<keyword evidence="5 15" id="KW-0812">Transmembrane</keyword>
<dbReference type="Gene3D" id="1.10.510.10">
    <property type="entry name" value="Transferase(Phosphotransferase) domain 1"/>
    <property type="match status" value="1"/>
</dbReference>
<evidence type="ECO:0000256" key="4">
    <source>
        <dbReference type="ARBA" id="ARBA00022679"/>
    </source>
</evidence>
<dbReference type="EMBL" id="CM026422">
    <property type="protein sequence ID" value="KAG0586843.1"/>
    <property type="molecule type" value="Genomic_DNA"/>
</dbReference>
<dbReference type="InterPro" id="IPR008271">
    <property type="entry name" value="Ser/Thr_kinase_AS"/>
</dbReference>
<evidence type="ECO:0000256" key="10">
    <source>
        <dbReference type="ARBA" id="ARBA00022840"/>
    </source>
</evidence>
<keyword evidence="2" id="KW-0723">Serine/threonine-protein kinase</keyword>
<dbReference type="InterPro" id="IPR001245">
    <property type="entry name" value="Ser-Thr/Tyr_kinase_cat_dom"/>
</dbReference>
<dbReference type="PROSITE" id="PS00107">
    <property type="entry name" value="PROTEIN_KINASE_ATP"/>
    <property type="match status" value="1"/>
</dbReference>
<dbReference type="GO" id="GO:0005524">
    <property type="term" value="F:ATP binding"/>
    <property type="evidence" value="ECO:0007669"/>
    <property type="project" value="UniProtKB-UniRule"/>
</dbReference>
<evidence type="ECO:0000256" key="7">
    <source>
        <dbReference type="ARBA" id="ARBA00022737"/>
    </source>
</evidence>
<comment type="caution">
    <text evidence="18">The sequence shown here is derived from an EMBL/GenBank/DDBJ whole genome shotgun (WGS) entry which is preliminary data.</text>
</comment>
<keyword evidence="13" id="KW-0325">Glycoprotein</keyword>
<dbReference type="Pfam" id="PF00560">
    <property type="entry name" value="LRR_1"/>
    <property type="match status" value="2"/>
</dbReference>
<evidence type="ECO:0000256" key="12">
    <source>
        <dbReference type="ARBA" id="ARBA00023136"/>
    </source>
</evidence>
<proteinExistence type="predicted"/>
<feature type="signal peptide" evidence="16">
    <location>
        <begin position="1"/>
        <end position="26"/>
    </location>
</feature>
<dbReference type="InterPro" id="IPR011009">
    <property type="entry name" value="Kinase-like_dom_sf"/>
</dbReference>
<keyword evidence="7" id="KW-0677">Repeat</keyword>
<dbReference type="InterPro" id="IPR001611">
    <property type="entry name" value="Leu-rich_rpt"/>
</dbReference>
<keyword evidence="10 14" id="KW-0067">ATP-binding</keyword>
<feature type="domain" description="Protein kinase" evidence="17">
    <location>
        <begin position="522"/>
        <end position="799"/>
    </location>
</feature>
<keyword evidence="6 16" id="KW-0732">Signal</keyword>
<accession>A0A8T0IWW0</accession>
<dbReference type="InterPro" id="IPR000719">
    <property type="entry name" value="Prot_kinase_dom"/>
</dbReference>
<dbReference type="InterPro" id="IPR032675">
    <property type="entry name" value="LRR_dom_sf"/>
</dbReference>
<name>A0A8T0IWW0_CERPU</name>
<dbReference type="CDD" id="cd14066">
    <property type="entry name" value="STKc_IRAK"/>
    <property type="match status" value="1"/>
</dbReference>
<dbReference type="GO" id="GO:0016020">
    <property type="term" value="C:membrane"/>
    <property type="evidence" value="ECO:0007669"/>
    <property type="project" value="UniProtKB-SubCell"/>
</dbReference>
<evidence type="ECO:0000256" key="11">
    <source>
        <dbReference type="ARBA" id="ARBA00022989"/>
    </source>
</evidence>
<dbReference type="SMART" id="SM00220">
    <property type="entry name" value="S_TKc"/>
    <property type="match status" value="1"/>
</dbReference>
<evidence type="ECO:0000256" key="8">
    <source>
        <dbReference type="ARBA" id="ARBA00022741"/>
    </source>
</evidence>
<dbReference type="FunFam" id="1.10.510.10:FF:000590">
    <property type="entry name" value="PR5-like receptor kinase"/>
    <property type="match status" value="1"/>
</dbReference>
<evidence type="ECO:0000256" key="2">
    <source>
        <dbReference type="ARBA" id="ARBA00022527"/>
    </source>
</evidence>
<reference evidence="18" key="1">
    <citation type="submission" date="2020-06" db="EMBL/GenBank/DDBJ databases">
        <title>WGS assembly of Ceratodon purpureus strain R40.</title>
        <authorList>
            <person name="Carey S.B."/>
            <person name="Jenkins J."/>
            <person name="Shu S."/>
            <person name="Lovell J.T."/>
            <person name="Sreedasyam A."/>
            <person name="Maumus F."/>
            <person name="Tiley G.P."/>
            <person name="Fernandez-Pozo N."/>
            <person name="Barry K."/>
            <person name="Chen C."/>
            <person name="Wang M."/>
            <person name="Lipzen A."/>
            <person name="Daum C."/>
            <person name="Saski C.A."/>
            <person name="Payton A.C."/>
            <person name="Mcbreen J.C."/>
            <person name="Conrad R.E."/>
            <person name="Kollar L.M."/>
            <person name="Olsson S."/>
            <person name="Huttunen S."/>
            <person name="Landis J.B."/>
            <person name="Wickett N.J."/>
            <person name="Johnson M.G."/>
            <person name="Rensing S.A."/>
            <person name="Grimwood J."/>
            <person name="Schmutz J."/>
            <person name="Mcdaniel S.F."/>
        </authorList>
    </citation>
    <scope>NUCLEOTIDE SEQUENCE</scope>
    <source>
        <strain evidence="18">R40</strain>
    </source>
</reference>
<protein>
    <recommendedName>
        <fullName evidence="17">Protein kinase domain-containing protein</fullName>
    </recommendedName>
</protein>
<evidence type="ECO:0000256" key="13">
    <source>
        <dbReference type="ARBA" id="ARBA00023180"/>
    </source>
</evidence>
<dbReference type="InterPro" id="IPR017441">
    <property type="entry name" value="Protein_kinase_ATP_BS"/>
</dbReference>
<evidence type="ECO:0000313" key="18">
    <source>
        <dbReference type="EMBL" id="KAG0586843.1"/>
    </source>
</evidence>